<dbReference type="Proteomes" id="UP000548476">
    <property type="component" value="Unassembled WGS sequence"/>
</dbReference>
<evidence type="ECO:0000313" key="2">
    <source>
        <dbReference type="Proteomes" id="UP000548476"/>
    </source>
</evidence>
<proteinExistence type="predicted"/>
<keyword evidence="2" id="KW-1185">Reference proteome</keyword>
<organism evidence="1 2">
    <name type="scientific">Phytomonospora endophytica</name>
    <dbReference type="NCBI Taxonomy" id="714109"/>
    <lineage>
        <taxon>Bacteria</taxon>
        <taxon>Bacillati</taxon>
        <taxon>Actinomycetota</taxon>
        <taxon>Actinomycetes</taxon>
        <taxon>Micromonosporales</taxon>
        <taxon>Micromonosporaceae</taxon>
        <taxon>Phytomonospora</taxon>
    </lineage>
</organism>
<protein>
    <submittedName>
        <fullName evidence="1">Uncharacterized protein</fullName>
    </submittedName>
</protein>
<comment type="caution">
    <text evidence="1">The sequence shown here is derived from an EMBL/GenBank/DDBJ whole genome shotgun (WGS) entry which is preliminary data.</text>
</comment>
<name>A0A841FKJ0_9ACTN</name>
<evidence type="ECO:0000313" key="1">
    <source>
        <dbReference type="EMBL" id="MBB6034338.1"/>
    </source>
</evidence>
<gene>
    <name evidence="1" type="ORF">HNR73_002188</name>
</gene>
<sequence length="35" mass="3964">MWRAGSPRDVRLDRARRELLAAEPFGTTVTAVAHR</sequence>
<reference evidence="1 2" key="1">
    <citation type="submission" date="2020-08" db="EMBL/GenBank/DDBJ databases">
        <title>Genomic Encyclopedia of Type Strains, Phase IV (KMG-IV): sequencing the most valuable type-strain genomes for metagenomic binning, comparative biology and taxonomic classification.</title>
        <authorList>
            <person name="Goeker M."/>
        </authorList>
    </citation>
    <scope>NUCLEOTIDE SEQUENCE [LARGE SCALE GENOMIC DNA]</scope>
    <source>
        <strain evidence="1 2">YIM 65646</strain>
    </source>
</reference>
<dbReference type="AlphaFoldDB" id="A0A841FKJ0"/>
<dbReference type="EMBL" id="JACHGT010000004">
    <property type="protein sequence ID" value="MBB6034338.1"/>
    <property type="molecule type" value="Genomic_DNA"/>
</dbReference>
<accession>A0A841FKJ0</accession>